<dbReference type="OrthoDB" id="5637912at2"/>
<keyword evidence="6" id="KW-1185">Reference proteome</keyword>
<dbReference type="eggNOG" id="COG1394">
    <property type="taxonomic scope" value="Bacteria"/>
</dbReference>
<dbReference type="RefSeq" id="WP_013943833.1">
    <property type="nucleotide sequence ID" value="NC_015713.1"/>
</dbReference>
<feature type="coiled-coil region" evidence="4">
    <location>
        <begin position="128"/>
        <end position="155"/>
    </location>
</feature>
<dbReference type="Gene3D" id="1.10.287.3240">
    <property type="match status" value="1"/>
</dbReference>
<evidence type="ECO:0000256" key="2">
    <source>
        <dbReference type="ARBA" id="ARBA00022448"/>
    </source>
</evidence>
<reference evidence="5 6" key="2">
    <citation type="journal article" date="2011" name="Mol. Biol. Evol.">
        <title>Unity in variety--the pan-genome of the Chlamydiae.</title>
        <authorList>
            <person name="Collingro A."/>
            <person name="Tischler P."/>
            <person name="Weinmaier T."/>
            <person name="Penz T."/>
            <person name="Heinz E."/>
            <person name="Brunham R.C."/>
            <person name="Read T.D."/>
            <person name="Bavoil P.M."/>
            <person name="Sachse K."/>
            <person name="Kahane S."/>
            <person name="Friedman M.G."/>
            <person name="Rattei T."/>
            <person name="Myers G.S."/>
            <person name="Horn M."/>
        </authorList>
    </citation>
    <scope>NUCLEOTIDE SEQUENCE [LARGE SCALE GENOMIC DNA]</scope>
    <source>
        <strain evidence="6">ATCC VR-1471 / Z</strain>
    </source>
</reference>
<evidence type="ECO:0000256" key="1">
    <source>
        <dbReference type="ARBA" id="ARBA00005850"/>
    </source>
</evidence>
<dbReference type="KEGG" id="sng:SNE_A14900"/>
<evidence type="ECO:0000313" key="6">
    <source>
        <dbReference type="Proteomes" id="UP000000496"/>
    </source>
</evidence>
<dbReference type="NCBIfam" id="TIGR00309">
    <property type="entry name" value="V_ATPase_subD"/>
    <property type="match status" value="1"/>
</dbReference>
<dbReference type="HOGENOM" id="CLU_113661_0_0_0"/>
<dbReference type="STRING" id="331113.SNE_A14900"/>
<sequence>MAQIKLTKNELRDQQHRLNQLQKYLPTLQLKKAMLQMEVNNAIYEIEGLTRAYRKEKKENETFQSLLTDPQALPVFDGTIVLEVEKRYENIAGAEIPYFEDVLFKEPNYALFDSPLWVDDALALLRSLVIAKEKIHVAEEKKAILEKELREVSIRVNLFEKVMIPRTQANIKKIRVFLGDQQLASVAQAKVAKNKIILRKQMQEEQETV</sequence>
<keyword evidence="2" id="KW-0813">Transport</keyword>
<gene>
    <name evidence="5" type="primary">atpD</name>
    <name evidence="5" type="ordered locus">SNE_A14900</name>
</gene>
<dbReference type="AlphaFoldDB" id="F8L952"/>
<accession>F8L952</accession>
<name>F8L952_SIMNZ</name>
<evidence type="ECO:0000256" key="4">
    <source>
        <dbReference type="SAM" id="Coils"/>
    </source>
</evidence>
<reference key="1">
    <citation type="journal article" date="2011" name="Mol. Biol. Evol.">
        <title>Unity in variety -- the pan-genome of the Chlamydiae.</title>
        <authorList>
            <person name="Collingro A."/>
            <person name="Tischler P."/>
            <person name="Weinmaier T."/>
            <person name="Penz T."/>
            <person name="Heinz E."/>
            <person name="Brunham R.C."/>
            <person name="Read T.D."/>
            <person name="Bavoil P.M."/>
            <person name="Sachse K."/>
            <person name="Kahane S."/>
            <person name="Friedman M.G."/>
            <person name="Rattei T."/>
            <person name="Myers G.S.A."/>
            <person name="Horn M."/>
        </authorList>
    </citation>
    <scope>NUCLEOTIDE SEQUENCE</scope>
    <source>
        <strain>Z</strain>
    </source>
</reference>
<evidence type="ECO:0000313" key="5">
    <source>
        <dbReference type="EMBL" id="CCB89367.1"/>
    </source>
</evidence>
<dbReference type="NCBIfam" id="NF002565">
    <property type="entry name" value="PRK02195.1"/>
    <property type="match status" value="1"/>
</dbReference>
<keyword evidence="3" id="KW-0406">Ion transport</keyword>
<proteinExistence type="inferred from homology"/>
<dbReference type="Proteomes" id="UP000000496">
    <property type="component" value="Chromosome gsn.131"/>
</dbReference>
<protein>
    <submittedName>
        <fullName evidence="5">V-type ATP synthase subunit D</fullName>
    </submittedName>
</protein>
<keyword evidence="4" id="KW-0175">Coiled coil</keyword>
<organism evidence="5 6">
    <name type="scientific">Simkania negevensis (strain ATCC VR-1471 / DSM 27360 / Z)</name>
    <dbReference type="NCBI Taxonomy" id="331113"/>
    <lineage>
        <taxon>Bacteria</taxon>
        <taxon>Pseudomonadati</taxon>
        <taxon>Chlamydiota</taxon>
        <taxon>Chlamydiia</taxon>
        <taxon>Parachlamydiales</taxon>
        <taxon>Simkaniaceae</taxon>
        <taxon>Simkania</taxon>
    </lineage>
</organism>
<dbReference type="Pfam" id="PF01813">
    <property type="entry name" value="ATP-synt_D"/>
    <property type="match status" value="1"/>
</dbReference>
<evidence type="ECO:0000256" key="3">
    <source>
        <dbReference type="ARBA" id="ARBA00023065"/>
    </source>
</evidence>
<dbReference type="InterPro" id="IPR002699">
    <property type="entry name" value="V_ATPase_D"/>
</dbReference>
<dbReference type="EMBL" id="FR872582">
    <property type="protein sequence ID" value="CCB89367.1"/>
    <property type="molecule type" value="Genomic_DNA"/>
</dbReference>
<comment type="similarity">
    <text evidence="1">Belongs to the V-ATPase D subunit family.</text>
</comment>
<dbReference type="GO" id="GO:0046961">
    <property type="term" value="F:proton-transporting ATPase activity, rotational mechanism"/>
    <property type="evidence" value="ECO:0007669"/>
    <property type="project" value="InterPro"/>
</dbReference>